<evidence type="ECO:0000259" key="2">
    <source>
        <dbReference type="Pfam" id="PF07693"/>
    </source>
</evidence>
<dbReference type="InterPro" id="IPR011646">
    <property type="entry name" value="KAP_P-loop"/>
</dbReference>
<accession>A0ABS6E0B4</accession>
<keyword evidence="1" id="KW-1133">Transmembrane helix</keyword>
<dbReference type="EMBL" id="JAHLOQ010000071">
    <property type="protein sequence ID" value="MBU5337530.1"/>
    <property type="molecule type" value="Genomic_DNA"/>
</dbReference>
<keyword evidence="1" id="KW-0812">Transmembrane</keyword>
<feature type="transmembrane region" description="Helical" evidence="1">
    <location>
        <begin position="114"/>
        <end position="134"/>
    </location>
</feature>
<comment type="caution">
    <text evidence="3">The sequence shown here is derived from an EMBL/GenBank/DDBJ whole genome shotgun (WGS) entry which is preliminary data.</text>
</comment>
<reference evidence="3 4" key="1">
    <citation type="submission" date="2021-06" db="EMBL/GenBank/DDBJ databases">
        <authorList>
            <person name="Sun Q."/>
            <person name="Li D."/>
        </authorList>
    </citation>
    <scope>NUCLEOTIDE SEQUENCE [LARGE SCALE GENOMIC DNA]</scope>
    <source>
        <strain evidence="3 4">N19</strain>
    </source>
</reference>
<dbReference type="Proteomes" id="UP001196301">
    <property type="component" value="Unassembled WGS sequence"/>
</dbReference>
<dbReference type="InterPro" id="IPR052754">
    <property type="entry name" value="NTPase_KAP_P-loop"/>
</dbReference>
<feature type="transmembrane region" description="Helical" evidence="1">
    <location>
        <begin position="88"/>
        <end position="107"/>
    </location>
</feature>
<evidence type="ECO:0000313" key="3">
    <source>
        <dbReference type="EMBL" id="MBU5337530.1"/>
    </source>
</evidence>
<protein>
    <submittedName>
        <fullName evidence="3">KAP family NTPase</fullName>
    </submittedName>
</protein>
<keyword evidence="4" id="KW-1185">Reference proteome</keyword>
<keyword evidence="1" id="KW-0472">Membrane</keyword>
<evidence type="ECO:0000313" key="4">
    <source>
        <dbReference type="Proteomes" id="UP001196301"/>
    </source>
</evidence>
<dbReference type="PANTHER" id="PTHR22674">
    <property type="entry name" value="NTPASE, KAP FAMILY P-LOOP DOMAIN-CONTAINING 1"/>
    <property type="match status" value="1"/>
</dbReference>
<name>A0ABS6E0B4_9FIRM</name>
<gene>
    <name evidence="3" type="ORF">KQI20_13950</name>
</gene>
<dbReference type="RefSeq" id="WP_216572283.1">
    <property type="nucleotide sequence ID" value="NZ_JAHLOQ010000071.1"/>
</dbReference>
<evidence type="ECO:0000256" key="1">
    <source>
        <dbReference type="SAM" id="Phobius"/>
    </source>
</evidence>
<dbReference type="Pfam" id="PF07693">
    <property type="entry name" value="KAP_NTPase"/>
    <property type="match status" value="1"/>
</dbReference>
<dbReference type="PANTHER" id="PTHR22674:SF6">
    <property type="entry name" value="NTPASE KAP FAMILY P-LOOP DOMAIN-CONTAINING PROTEIN 1"/>
    <property type="match status" value="1"/>
</dbReference>
<feature type="domain" description="KAP NTPase" evidence="2">
    <location>
        <begin position="181"/>
        <end position="440"/>
    </location>
</feature>
<feature type="transmembrane region" description="Helical" evidence="1">
    <location>
        <begin position="50"/>
        <end position="68"/>
    </location>
</feature>
<proteinExistence type="predicted"/>
<sequence length="862" mass="102729">MQKVKQNIKQYTNDFKEIYDISSILKYAIILNIALFVIERSKLLQKVELEPLNIAIGVLLIMLVLVIIQQLHLIDSLKLKIVNNVDAVLLIILISSFIYFLISWVVLGFNLSRIFTCIFILVIGIVVLTCRIYLTCKQDKEQNKHTNIYTLKDLYDDNIDESEELILIDEDSADYDLLHREIFINNLYDIIVNCNPDKKFVIGLEGPWGSGKTTILNIVKKKIKDNNENIIIIDDFDPWSYDNKESLFIDMFDTILRKTGFKYSMSKSKNMINNLYSVLFSDEKRAKIKALGLYNEENLIEVNKAKSMINNYIKKSNKRIVFIIDNIDRAEKENVMLIFKLVNNIFDFKNITYILAFDDEQIKRIMKEDLNIDYNYLKKIVQLEIKLPKIDKEVKRNLIDQCIKNVIKLNTSDINELDEMIKHISYIVDDIRDLKRFINSAIEFTYRTNRFLNIIDILGIELIKIQNIKLYETIWKNKEYFISEDCYIYKKKGRLYTSDKDLEEFNNKGKELFDNIFESSENSKYINLLSDLFPNVERYNSKGILKDTKTINSLPKNKYREVNRRRSVCSGKFFEIYFVYMSNIFFEMSKISEKFINYINISQSIEEVSRYLELEINSIDVENKIILFQTMQFYINNLEDDKVKDLLYFLYNYITTNIFLDFRIQNVLNILIADILINISQNEFDLFMGMVSKDYKNISILKDINYWIINNTDIEQDKRRSRSEILERTLGSIVNEIYYKKINIYSNNNYRKNNLRDINELLQINKRDIKVFIKNVLNSNNIIKFLYDFIYVNNDGDRYSYSINKDEIEIFMSIEKVDELIQQREYNSEDEKFILNIYKNKKSTTMENEKYIYYYNHEIKLE</sequence>
<organism evidence="3 4">
    <name type="scientific">Intestinibacter bartlettii</name>
    <dbReference type="NCBI Taxonomy" id="261299"/>
    <lineage>
        <taxon>Bacteria</taxon>
        <taxon>Bacillati</taxon>
        <taxon>Bacillota</taxon>
        <taxon>Clostridia</taxon>
        <taxon>Peptostreptococcales</taxon>
        <taxon>Peptostreptococcaceae</taxon>
        <taxon>Intestinibacter</taxon>
    </lineage>
</organism>